<dbReference type="Proteomes" id="UP000473278">
    <property type="component" value="Unassembled WGS sequence"/>
</dbReference>
<reference evidence="7 8" key="1">
    <citation type="submission" date="2020-02" db="EMBL/GenBank/DDBJ databases">
        <title>Balneolaceae bacterium YR4-1, complete genome.</title>
        <authorList>
            <person name="Li Y."/>
            <person name="Wu S."/>
        </authorList>
    </citation>
    <scope>NUCLEOTIDE SEQUENCE [LARGE SCALE GENOMIC DNA]</scope>
    <source>
        <strain evidence="7 8">YR4-1</strain>
    </source>
</reference>
<dbReference type="GO" id="GO:0020037">
    <property type="term" value="F:heme binding"/>
    <property type="evidence" value="ECO:0007669"/>
    <property type="project" value="InterPro"/>
</dbReference>
<evidence type="ECO:0000256" key="5">
    <source>
        <dbReference type="SAM" id="MobiDB-lite"/>
    </source>
</evidence>
<protein>
    <submittedName>
        <fullName evidence="7">Cytochrome c</fullName>
    </submittedName>
</protein>
<comment type="caution">
    <text evidence="7">The sequence shown here is derived from an EMBL/GenBank/DDBJ whole genome shotgun (WGS) entry which is preliminary data.</text>
</comment>
<dbReference type="SUPFAM" id="SSF46626">
    <property type="entry name" value="Cytochrome c"/>
    <property type="match status" value="1"/>
</dbReference>
<feature type="region of interest" description="Disordered" evidence="5">
    <location>
        <begin position="28"/>
        <end position="49"/>
    </location>
</feature>
<sequence length="164" mass="18003">MKNIVAHITGIIISGMLLLAGCGGSGNGGEQQNASAQESSGLTEFEQQHGVGPVNEVVEVGEINSEMVETGKEIFRTKCSACHKMDQGYVGPPLGDVLEKRTPTYVMNMILNPVEMTKKHPEARKMLQQYMNQMTFQNVSKEEARAIVEYLASVQSDKQNEQNN</sequence>
<name>A0A6M1T1X3_9BACT</name>
<evidence type="ECO:0000256" key="3">
    <source>
        <dbReference type="ARBA" id="ARBA00023004"/>
    </source>
</evidence>
<keyword evidence="3 4" id="KW-0408">Iron</keyword>
<keyword evidence="1 4" id="KW-0349">Heme</keyword>
<keyword evidence="8" id="KW-1185">Reference proteome</keyword>
<accession>A0A6M1T1X3</accession>
<evidence type="ECO:0000256" key="2">
    <source>
        <dbReference type="ARBA" id="ARBA00022723"/>
    </source>
</evidence>
<evidence type="ECO:0000259" key="6">
    <source>
        <dbReference type="PROSITE" id="PS51007"/>
    </source>
</evidence>
<evidence type="ECO:0000313" key="7">
    <source>
        <dbReference type="EMBL" id="NGP77534.1"/>
    </source>
</evidence>
<dbReference type="PROSITE" id="PS51007">
    <property type="entry name" value="CYTC"/>
    <property type="match status" value="1"/>
</dbReference>
<feature type="compositionally biased region" description="Polar residues" evidence="5">
    <location>
        <begin position="30"/>
        <end position="42"/>
    </location>
</feature>
<evidence type="ECO:0000256" key="1">
    <source>
        <dbReference type="ARBA" id="ARBA00022617"/>
    </source>
</evidence>
<dbReference type="InterPro" id="IPR036909">
    <property type="entry name" value="Cyt_c-like_dom_sf"/>
</dbReference>
<gene>
    <name evidence="7" type="ORF">G3570_12875</name>
</gene>
<dbReference type="GO" id="GO:0046872">
    <property type="term" value="F:metal ion binding"/>
    <property type="evidence" value="ECO:0007669"/>
    <property type="project" value="UniProtKB-KW"/>
</dbReference>
<keyword evidence="2 4" id="KW-0479">Metal-binding</keyword>
<organism evidence="7 8">
    <name type="scientific">Halalkalibaculum roseum</name>
    <dbReference type="NCBI Taxonomy" id="2709311"/>
    <lineage>
        <taxon>Bacteria</taxon>
        <taxon>Pseudomonadati</taxon>
        <taxon>Balneolota</taxon>
        <taxon>Balneolia</taxon>
        <taxon>Balneolales</taxon>
        <taxon>Balneolaceae</taxon>
        <taxon>Halalkalibaculum</taxon>
    </lineage>
</organism>
<dbReference type="Pfam" id="PF00034">
    <property type="entry name" value="Cytochrom_C"/>
    <property type="match status" value="1"/>
</dbReference>
<dbReference type="AlphaFoldDB" id="A0A6M1T1X3"/>
<dbReference type="RefSeq" id="WP_165143024.1">
    <property type="nucleotide sequence ID" value="NZ_JAALLT010000004.1"/>
</dbReference>
<dbReference type="Gene3D" id="1.10.760.10">
    <property type="entry name" value="Cytochrome c-like domain"/>
    <property type="match status" value="1"/>
</dbReference>
<dbReference type="InterPro" id="IPR009056">
    <property type="entry name" value="Cyt_c-like_dom"/>
</dbReference>
<evidence type="ECO:0000313" key="8">
    <source>
        <dbReference type="Proteomes" id="UP000473278"/>
    </source>
</evidence>
<feature type="domain" description="Cytochrome c" evidence="6">
    <location>
        <begin position="66"/>
        <end position="155"/>
    </location>
</feature>
<proteinExistence type="predicted"/>
<dbReference type="EMBL" id="JAALLT010000004">
    <property type="protein sequence ID" value="NGP77534.1"/>
    <property type="molecule type" value="Genomic_DNA"/>
</dbReference>
<dbReference type="PROSITE" id="PS51257">
    <property type="entry name" value="PROKAR_LIPOPROTEIN"/>
    <property type="match status" value="1"/>
</dbReference>
<dbReference type="GO" id="GO:0009055">
    <property type="term" value="F:electron transfer activity"/>
    <property type="evidence" value="ECO:0007669"/>
    <property type="project" value="InterPro"/>
</dbReference>
<evidence type="ECO:0000256" key="4">
    <source>
        <dbReference type="PROSITE-ProRule" id="PRU00433"/>
    </source>
</evidence>